<evidence type="ECO:0000313" key="3">
    <source>
        <dbReference type="Proteomes" id="UP001056386"/>
    </source>
</evidence>
<gene>
    <name evidence="2" type="ORF">NFI99_12130</name>
</gene>
<protein>
    <submittedName>
        <fullName evidence="2">Helix-turn-helix domain-containing protein</fullName>
    </submittedName>
</protein>
<name>A0ABY5BEB2_BURGL</name>
<evidence type="ECO:0000256" key="1">
    <source>
        <dbReference type="SAM" id="MobiDB-lite"/>
    </source>
</evidence>
<evidence type="ECO:0000313" key="2">
    <source>
        <dbReference type="EMBL" id="USS44202.1"/>
    </source>
</evidence>
<feature type="region of interest" description="Disordered" evidence="1">
    <location>
        <begin position="161"/>
        <end position="214"/>
    </location>
</feature>
<dbReference type="RefSeq" id="WP_252836591.1">
    <property type="nucleotide sequence ID" value="NZ_CP099584.1"/>
</dbReference>
<proteinExistence type="predicted"/>
<organism evidence="2 3">
    <name type="scientific">Burkholderia glumae</name>
    <name type="common">Pseudomonas glumae</name>
    <dbReference type="NCBI Taxonomy" id="337"/>
    <lineage>
        <taxon>Bacteria</taxon>
        <taxon>Pseudomonadati</taxon>
        <taxon>Pseudomonadota</taxon>
        <taxon>Betaproteobacteria</taxon>
        <taxon>Burkholderiales</taxon>
        <taxon>Burkholderiaceae</taxon>
        <taxon>Burkholderia</taxon>
    </lineage>
</organism>
<dbReference type="EMBL" id="CP099584">
    <property type="protein sequence ID" value="USS44202.1"/>
    <property type="molecule type" value="Genomic_DNA"/>
</dbReference>
<dbReference type="Proteomes" id="UP001056386">
    <property type="component" value="Plasmid unnamed1"/>
</dbReference>
<keyword evidence="2" id="KW-0614">Plasmid</keyword>
<accession>A0ABY5BEB2</accession>
<sequence length="454" mass="49427">MFVLVLDTNMQIALTPVACEGETRPLETNATCGSIESTSLQCDSRNLPYQTLRAHQRALSVTGLPQRARCALAALAQTVDRRKPLASIFARRDYLAARAGLSERTWYRAERDLVEAGLITIAEQTRKPRHARFGAAYIYLTETAATLLGLIGREATLGKRASSAPKHAVASDAEPATDEAARSPTVGPSTHDSRRSQEQSAGTDTTYSHASPSASLADPYTNVYRSPTAFQKRQQARLPSDVQPLLSLGFHENYIFKLMKLARVEHQKRLGDVIEACWESLKQAKRPIPYLRTLLRSSTDFAWLASQRRTARLTAHALEQARTELEQAAREMAGSAFVSRGGNVRYRISEDGRVLTSHDVREGRERVATTGWLPGFVQALRDGAVLPWRADANATTAGSCVAEGSSRRAGRAPTNAPSSLASSTSVGSVALMRAQLRAITAGLRGNRALVAEPH</sequence>
<geneLocation type="plasmid" evidence="2 3">
    <name>unnamed1</name>
</geneLocation>
<keyword evidence="3" id="KW-1185">Reference proteome</keyword>
<reference evidence="2" key="1">
    <citation type="submission" date="2022-06" db="EMBL/GenBank/DDBJ databases">
        <title>Draft genome sequence of Burkholderia glumae strain GR20004 isolated from rice panicle showing bacterial panicle blight.</title>
        <authorList>
            <person name="Choi S.Y."/>
            <person name="Lee Y.H."/>
        </authorList>
    </citation>
    <scope>NUCLEOTIDE SEQUENCE</scope>
    <source>
        <strain evidence="2">GR20004</strain>
        <plasmid evidence="2">unnamed1</plasmid>
    </source>
</reference>
<feature type="compositionally biased region" description="Polar residues" evidence="1">
    <location>
        <begin position="198"/>
        <end position="214"/>
    </location>
</feature>